<dbReference type="SMART" id="SM00345">
    <property type="entry name" value="HTH_GNTR"/>
    <property type="match status" value="1"/>
</dbReference>
<dbReference type="GO" id="GO:0003700">
    <property type="term" value="F:DNA-binding transcription factor activity"/>
    <property type="evidence" value="ECO:0007669"/>
    <property type="project" value="InterPro"/>
</dbReference>
<keyword evidence="1" id="KW-0805">Transcription regulation</keyword>
<feature type="domain" description="HTH gntR-type" evidence="4">
    <location>
        <begin position="3"/>
        <end position="70"/>
    </location>
</feature>
<dbReference type="SUPFAM" id="SSF46785">
    <property type="entry name" value="Winged helix' DNA-binding domain"/>
    <property type="match status" value="1"/>
</dbReference>
<dbReference type="Gene3D" id="1.10.10.10">
    <property type="entry name" value="Winged helix-like DNA-binding domain superfamily/Winged helix DNA-binding domain"/>
    <property type="match status" value="1"/>
</dbReference>
<proteinExistence type="predicted"/>
<dbReference type="EMBL" id="RIBZ01000270">
    <property type="protein sequence ID" value="RNG22213.1"/>
    <property type="molecule type" value="Genomic_DNA"/>
</dbReference>
<keyword evidence="3" id="KW-0804">Transcription</keyword>
<evidence type="ECO:0000313" key="6">
    <source>
        <dbReference type="Proteomes" id="UP000275401"/>
    </source>
</evidence>
<dbReference type="InterPro" id="IPR000524">
    <property type="entry name" value="Tscrpt_reg_HTH_GntR"/>
</dbReference>
<evidence type="ECO:0000259" key="4">
    <source>
        <dbReference type="PROSITE" id="PS50949"/>
    </source>
</evidence>
<dbReference type="PANTHER" id="PTHR43537:SF5">
    <property type="entry name" value="UXU OPERON TRANSCRIPTIONAL REGULATOR"/>
    <property type="match status" value="1"/>
</dbReference>
<keyword evidence="2" id="KW-0238">DNA-binding</keyword>
<reference evidence="5 6" key="1">
    <citation type="submission" date="2018-11" db="EMBL/GenBank/DDBJ databases">
        <title>The Potential of Streptomyces as Biocontrol Agents against the Tomato grey mould, Botrytis cinerea (Gray mold) Frontiers in Microbiology.</title>
        <authorList>
            <person name="Li D."/>
        </authorList>
    </citation>
    <scope>NUCLEOTIDE SEQUENCE [LARGE SCALE GENOMIC DNA]</scope>
    <source>
        <strain evidence="5 6">NEAU-LD23</strain>
    </source>
</reference>
<keyword evidence="6" id="KW-1185">Reference proteome</keyword>
<dbReference type="PANTHER" id="PTHR43537">
    <property type="entry name" value="TRANSCRIPTIONAL REGULATOR, GNTR FAMILY"/>
    <property type="match status" value="1"/>
</dbReference>
<organism evidence="5 6">
    <name type="scientific">Streptomyces botrytidirepellens</name>
    <dbReference type="NCBI Taxonomy" id="2486417"/>
    <lineage>
        <taxon>Bacteria</taxon>
        <taxon>Bacillati</taxon>
        <taxon>Actinomycetota</taxon>
        <taxon>Actinomycetes</taxon>
        <taxon>Kitasatosporales</taxon>
        <taxon>Streptomycetaceae</taxon>
        <taxon>Streptomyces</taxon>
    </lineage>
</organism>
<comment type="caution">
    <text evidence="5">The sequence shown here is derived from an EMBL/GenBank/DDBJ whole genome shotgun (WGS) entry which is preliminary data.</text>
</comment>
<dbReference type="Pfam" id="PF07729">
    <property type="entry name" value="FCD"/>
    <property type="match status" value="1"/>
</dbReference>
<name>A0A3M8W2J3_9ACTN</name>
<evidence type="ECO:0000313" key="5">
    <source>
        <dbReference type="EMBL" id="RNG22213.1"/>
    </source>
</evidence>
<dbReference type="PROSITE" id="PS50949">
    <property type="entry name" value="HTH_GNTR"/>
    <property type="match status" value="1"/>
</dbReference>
<evidence type="ECO:0000256" key="2">
    <source>
        <dbReference type="ARBA" id="ARBA00023125"/>
    </source>
</evidence>
<sequence length="237" mass="25940">MSRGKSEAVYDQLKAQIQSLQLPPGAKLSEVLIGEQVGASRTPVREAIRRLAREGLVDFRPGEIAQVASISLSRVRALFEFRMVLEPAAARMVTLDGIARPELLEPFRRIAVELGEVAAILDTASREELVARFYELTERFDQSVIAACHNEPLAMTIADQRGQTARLRGISHADPGRLSRSLDEHQRMCEAILSGDPDAAARELSYHLTESLRTIINGLTSSIAGTGSLEIDIRPSA</sequence>
<evidence type="ECO:0000256" key="1">
    <source>
        <dbReference type="ARBA" id="ARBA00023015"/>
    </source>
</evidence>
<dbReference type="RefSeq" id="WP_123102033.1">
    <property type="nucleotide sequence ID" value="NZ_RIBZ01000270.1"/>
</dbReference>
<accession>A0A3M8W2J3</accession>
<dbReference type="AlphaFoldDB" id="A0A3M8W2J3"/>
<dbReference type="InterPro" id="IPR011711">
    <property type="entry name" value="GntR_C"/>
</dbReference>
<evidence type="ECO:0000256" key="3">
    <source>
        <dbReference type="ARBA" id="ARBA00023163"/>
    </source>
</evidence>
<protein>
    <submittedName>
        <fullName evidence="5">GntR family transcriptional regulator</fullName>
    </submittedName>
</protein>
<dbReference type="InterPro" id="IPR036390">
    <property type="entry name" value="WH_DNA-bd_sf"/>
</dbReference>
<dbReference type="SMART" id="SM00895">
    <property type="entry name" value="FCD"/>
    <property type="match status" value="1"/>
</dbReference>
<dbReference type="Proteomes" id="UP000275401">
    <property type="component" value="Unassembled WGS sequence"/>
</dbReference>
<dbReference type="Pfam" id="PF00392">
    <property type="entry name" value="GntR"/>
    <property type="match status" value="1"/>
</dbReference>
<dbReference type="InterPro" id="IPR036388">
    <property type="entry name" value="WH-like_DNA-bd_sf"/>
</dbReference>
<dbReference type="SUPFAM" id="SSF48008">
    <property type="entry name" value="GntR ligand-binding domain-like"/>
    <property type="match status" value="1"/>
</dbReference>
<dbReference type="Gene3D" id="1.20.120.530">
    <property type="entry name" value="GntR ligand-binding domain-like"/>
    <property type="match status" value="1"/>
</dbReference>
<dbReference type="GO" id="GO:0003677">
    <property type="term" value="F:DNA binding"/>
    <property type="evidence" value="ECO:0007669"/>
    <property type="project" value="UniProtKB-KW"/>
</dbReference>
<dbReference type="CDD" id="cd07377">
    <property type="entry name" value="WHTH_GntR"/>
    <property type="match status" value="1"/>
</dbReference>
<dbReference type="InterPro" id="IPR008920">
    <property type="entry name" value="TF_FadR/GntR_C"/>
</dbReference>
<gene>
    <name evidence="5" type="ORF">EEJ42_21915</name>
</gene>